<feature type="transmembrane region" description="Helical" evidence="7">
    <location>
        <begin position="179"/>
        <end position="207"/>
    </location>
</feature>
<organism evidence="9 10">
    <name type="scientific">Nocardiopsis alba (strain ATCC BAA-2165 / BE74)</name>
    <dbReference type="NCBI Taxonomy" id="1205910"/>
    <lineage>
        <taxon>Bacteria</taxon>
        <taxon>Bacillati</taxon>
        <taxon>Actinomycetota</taxon>
        <taxon>Actinomycetes</taxon>
        <taxon>Streptosporangiales</taxon>
        <taxon>Nocardiopsidaceae</taxon>
        <taxon>Nocardiopsis</taxon>
    </lineage>
</organism>
<dbReference type="PANTHER" id="PTHR30071">
    <property type="entry name" value="HEME EXPORTER PROTEIN C"/>
    <property type="match status" value="1"/>
</dbReference>
<dbReference type="STRING" id="1205910.B005_2597"/>
<name>J7LAU0_NOCAA</name>
<comment type="subcellular location">
    <subcellularLocation>
        <location evidence="1">Membrane</location>
        <topology evidence="1">Multi-pass membrane protein</topology>
    </subcellularLocation>
</comment>
<evidence type="ECO:0000313" key="9">
    <source>
        <dbReference type="EMBL" id="AFR07567.1"/>
    </source>
</evidence>
<dbReference type="EMBL" id="CP003788">
    <property type="protein sequence ID" value="AFR07567.1"/>
    <property type="molecule type" value="Genomic_DNA"/>
</dbReference>
<accession>J7LAU0</accession>
<proteinExistence type="predicted"/>
<feature type="domain" description="Cytochrome c assembly protein" evidence="8">
    <location>
        <begin position="116"/>
        <end position="304"/>
    </location>
</feature>
<evidence type="ECO:0000256" key="4">
    <source>
        <dbReference type="ARBA" id="ARBA00022989"/>
    </source>
</evidence>
<feature type="transmembrane region" description="Helical" evidence="7">
    <location>
        <begin position="20"/>
        <end position="41"/>
    </location>
</feature>
<feature type="transmembrane region" description="Helical" evidence="7">
    <location>
        <begin position="84"/>
        <end position="106"/>
    </location>
</feature>
<feature type="transmembrane region" description="Helical" evidence="7">
    <location>
        <begin position="237"/>
        <end position="257"/>
    </location>
</feature>
<dbReference type="eggNOG" id="COG0755">
    <property type="taxonomic scope" value="Bacteria"/>
</dbReference>
<dbReference type="AlphaFoldDB" id="J7LAU0"/>
<feature type="transmembrane region" description="Helical" evidence="7">
    <location>
        <begin position="145"/>
        <end position="167"/>
    </location>
</feature>
<feature type="region of interest" description="Disordered" evidence="6">
    <location>
        <begin position="310"/>
        <end position="427"/>
    </location>
</feature>
<keyword evidence="3" id="KW-0201">Cytochrome c-type biogenesis</keyword>
<keyword evidence="5 7" id="KW-0472">Membrane</keyword>
<evidence type="ECO:0000256" key="2">
    <source>
        <dbReference type="ARBA" id="ARBA00022692"/>
    </source>
</evidence>
<reference evidence="10" key="2">
    <citation type="submission" date="2012-08" db="EMBL/GenBank/DDBJ databases">
        <title>Whole-genome sequence of Nocardiopsis alba strain ATCC BAA-2165 associated with honeybees.</title>
        <authorList>
            <person name="Qiao J."/>
            <person name="Chen L."/>
            <person name="Li Y."/>
            <person name="Wang J."/>
            <person name="Zhang W."/>
            <person name="Chen S."/>
        </authorList>
    </citation>
    <scope>NUCLEOTIDE SEQUENCE [LARGE SCALE GENOMIC DNA]</scope>
    <source>
        <strain evidence="10">ATCC BAA-2165 / BE74</strain>
    </source>
</reference>
<evidence type="ECO:0000256" key="1">
    <source>
        <dbReference type="ARBA" id="ARBA00004141"/>
    </source>
</evidence>
<dbReference type="InterPro" id="IPR002541">
    <property type="entry name" value="Cyt_c_assembly"/>
</dbReference>
<gene>
    <name evidence="9" type="ordered locus">B005_2597</name>
</gene>
<protein>
    <submittedName>
        <fullName evidence="9">Cytochrome C assembly family protein</fullName>
    </submittedName>
</protein>
<evidence type="ECO:0000256" key="5">
    <source>
        <dbReference type="ARBA" id="ARBA00023136"/>
    </source>
</evidence>
<evidence type="ECO:0000256" key="7">
    <source>
        <dbReference type="SAM" id="Phobius"/>
    </source>
</evidence>
<feature type="transmembrane region" description="Helical" evidence="7">
    <location>
        <begin position="118"/>
        <end position="138"/>
    </location>
</feature>
<dbReference type="HOGENOM" id="CLU_049710_0_0_11"/>
<dbReference type="GO" id="GO:0017004">
    <property type="term" value="P:cytochrome complex assembly"/>
    <property type="evidence" value="ECO:0007669"/>
    <property type="project" value="UniProtKB-KW"/>
</dbReference>
<dbReference type="GO" id="GO:0005886">
    <property type="term" value="C:plasma membrane"/>
    <property type="evidence" value="ECO:0007669"/>
    <property type="project" value="TreeGrafter"/>
</dbReference>
<dbReference type="GO" id="GO:0020037">
    <property type="term" value="F:heme binding"/>
    <property type="evidence" value="ECO:0007669"/>
    <property type="project" value="InterPro"/>
</dbReference>
<dbReference type="PANTHER" id="PTHR30071:SF1">
    <property type="entry name" value="CYTOCHROME B_B6 PROTEIN-RELATED"/>
    <property type="match status" value="1"/>
</dbReference>
<evidence type="ECO:0000256" key="3">
    <source>
        <dbReference type="ARBA" id="ARBA00022748"/>
    </source>
</evidence>
<dbReference type="InterPro" id="IPR045062">
    <property type="entry name" value="Cyt_c_biogenesis_CcsA/CcmC"/>
</dbReference>
<dbReference type="PATRIC" id="fig|1205910.3.peg.2453"/>
<feature type="transmembrane region" description="Helical" evidence="7">
    <location>
        <begin position="288"/>
        <end position="304"/>
    </location>
</feature>
<dbReference type="Proteomes" id="UP000003779">
    <property type="component" value="Chromosome"/>
</dbReference>
<dbReference type="KEGG" id="nal:B005_2597"/>
<keyword evidence="2 7" id="KW-0812">Transmembrane</keyword>
<evidence type="ECO:0000313" key="10">
    <source>
        <dbReference type="Proteomes" id="UP000003779"/>
    </source>
</evidence>
<sequence length="427" mass="46242">MTYTLAAPVNESMASLSDTLVIAMIVTYAAALFLFAIEAAYGNRTRLKAGRLMPVGAGTVEGRDDDIEVNVRTEEKEAKASQNVLGTIALGVTTLGFLMGVAQIIARGVAAGRWPWGNMFEFIVALCLVAVGSLLYASWRYQARFLGAFVLVPVLILLGIGVRWLYVDPGPLIPALHSYWVPIHVTATIIAGGAFMVSGAAGITYLVSHRAEAKRALGEKVAGIAGRLPSPELLDRISHRFILFAFPLWTFGIIAGWDPKEVWSFISWVIYAAYLHARATGGWRGPKATWINVIGFLTVMFNFFPRGERQDDGGGGSDRWVGPAPSPCHRGDVDGAAPVRERPHRVSSCVESVETPTRPGRSCVRVVGGTRGRRRGRADAGCPKAWRSPTDRDRPLTRPVPGRACRSGRRRADAAVPGRARGSIRRA</sequence>
<evidence type="ECO:0000256" key="6">
    <source>
        <dbReference type="SAM" id="MobiDB-lite"/>
    </source>
</evidence>
<evidence type="ECO:0000259" key="8">
    <source>
        <dbReference type="Pfam" id="PF01578"/>
    </source>
</evidence>
<dbReference type="Pfam" id="PF01578">
    <property type="entry name" value="Cytochrom_C_asm"/>
    <property type="match status" value="1"/>
</dbReference>
<keyword evidence="4 7" id="KW-1133">Transmembrane helix</keyword>
<reference evidence="9 10" key="1">
    <citation type="journal article" date="2012" name="J. Bacteriol.">
        <title>Whole-Genome Sequence of Nocardiopsis alba Strain ATCC BAA-2165, Associated with Honeybees.</title>
        <authorList>
            <person name="Qiao J."/>
            <person name="Chen L."/>
            <person name="Li Y."/>
            <person name="Wang J."/>
            <person name="Zhang W."/>
            <person name="Chen S."/>
        </authorList>
    </citation>
    <scope>NUCLEOTIDE SEQUENCE [LARGE SCALE GENOMIC DNA]</scope>
    <source>
        <strain evidence="10">ATCC BAA-2165 / BE74</strain>
    </source>
</reference>